<evidence type="ECO:0000313" key="2">
    <source>
        <dbReference type="EMBL" id="CAG6780786.1"/>
    </source>
</evidence>
<feature type="transmembrane region" description="Helical" evidence="1">
    <location>
        <begin position="48"/>
        <end position="67"/>
    </location>
</feature>
<dbReference type="AlphaFoldDB" id="A0A8D9BG05"/>
<organism evidence="2">
    <name type="scientific">Cacopsylla melanoneura</name>
    <dbReference type="NCBI Taxonomy" id="428564"/>
    <lineage>
        <taxon>Eukaryota</taxon>
        <taxon>Metazoa</taxon>
        <taxon>Ecdysozoa</taxon>
        <taxon>Arthropoda</taxon>
        <taxon>Hexapoda</taxon>
        <taxon>Insecta</taxon>
        <taxon>Pterygota</taxon>
        <taxon>Neoptera</taxon>
        <taxon>Paraneoptera</taxon>
        <taxon>Hemiptera</taxon>
        <taxon>Sternorrhyncha</taxon>
        <taxon>Psylloidea</taxon>
        <taxon>Psyllidae</taxon>
        <taxon>Psyllinae</taxon>
        <taxon>Cacopsylla</taxon>
    </lineage>
</organism>
<dbReference type="EMBL" id="HBUF01620079">
    <property type="protein sequence ID" value="CAG6780786.1"/>
    <property type="molecule type" value="Transcribed_RNA"/>
</dbReference>
<feature type="transmembrane region" description="Helical" evidence="1">
    <location>
        <begin position="87"/>
        <end position="105"/>
    </location>
</feature>
<proteinExistence type="predicted"/>
<keyword evidence="1" id="KW-1133">Transmembrane helix</keyword>
<evidence type="ECO:0000256" key="1">
    <source>
        <dbReference type="SAM" id="Phobius"/>
    </source>
</evidence>
<reference evidence="2" key="1">
    <citation type="submission" date="2021-05" db="EMBL/GenBank/DDBJ databases">
        <authorList>
            <person name="Alioto T."/>
            <person name="Alioto T."/>
            <person name="Gomez Garrido J."/>
        </authorList>
    </citation>
    <scope>NUCLEOTIDE SEQUENCE</scope>
</reference>
<sequence length="106" mass="11818">MVCKLIDTRYNLQLATTYLNITELFICGLSSPPPLTNQVSNQLGPQAVMIRELACLTGILIPVYLVINSDSLFNVSSDTRFLLPATAIYYCYAHIAFFSSFFLSLL</sequence>
<keyword evidence="1" id="KW-0812">Transmembrane</keyword>
<name>A0A8D9BG05_9HEMI</name>
<keyword evidence="1" id="KW-0472">Membrane</keyword>
<protein>
    <submittedName>
        <fullName evidence="2">Uncharacterized protein</fullName>
    </submittedName>
</protein>
<accession>A0A8D9BG05</accession>